<dbReference type="CDD" id="cd16450">
    <property type="entry name" value="mRING-C3HGC3_RFWD3"/>
    <property type="match status" value="1"/>
</dbReference>
<dbReference type="GeneID" id="118281237"/>
<keyword evidence="11 16" id="KW-0479">Metal-binding</keyword>
<dbReference type="GO" id="GO:0008270">
    <property type="term" value="F:zinc ion binding"/>
    <property type="evidence" value="ECO:0007669"/>
    <property type="project" value="UniProtKB-KW"/>
</dbReference>
<dbReference type="GO" id="GO:0036297">
    <property type="term" value="P:interstrand cross-link repair"/>
    <property type="evidence" value="ECO:0007669"/>
    <property type="project" value="InterPro"/>
</dbReference>
<comment type="subcellular location">
    <subcellularLocation>
        <location evidence="3">Cytoplasm</location>
    </subcellularLocation>
    <subcellularLocation>
        <location evidence="2">Nucleus</location>
        <location evidence="2">PML body</location>
    </subcellularLocation>
</comment>
<dbReference type="SMART" id="SM00184">
    <property type="entry name" value="RING"/>
    <property type="match status" value="1"/>
</dbReference>
<dbReference type="SUPFAM" id="SSF57850">
    <property type="entry name" value="RING/U-box"/>
    <property type="match status" value="1"/>
</dbReference>
<keyword evidence="10" id="KW-0227">DNA damage</keyword>
<keyword evidence="19" id="KW-1185">Reference proteome</keyword>
<evidence type="ECO:0000313" key="19">
    <source>
        <dbReference type="Proteomes" id="UP000829999"/>
    </source>
</evidence>
<evidence type="ECO:0000256" key="15">
    <source>
        <dbReference type="ARBA" id="ARBA00023242"/>
    </source>
</evidence>
<protein>
    <recommendedName>
        <fullName evidence="5">RING-type E3 ubiquitin transferase</fullName>
        <ecNumber evidence="5">2.3.2.27</ecNumber>
    </recommendedName>
</protein>
<reference evidence="20" key="1">
    <citation type="submission" date="2025-08" db="UniProtKB">
        <authorList>
            <consortium name="RefSeq"/>
        </authorList>
    </citation>
    <scope>IDENTIFICATION</scope>
    <source>
        <tissue evidence="20">Whole larval tissue</tissue>
    </source>
</reference>
<dbReference type="Pfam" id="PF13639">
    <property type="entry name" value="zf-RING_2"/>
    <property type="match status" value="1"/>
</dbReference>
<feature type="compositionally biased region" description="Polar residues" evidence="17">
    <location>
        <begin position="77"/>
        <end position="86"/>
    </location>
</feature>
<dbReference type="InterPro" id="IPR015943">
    <property type="entry name" value="WD40/YVTN_repeat-like_dom_sf"/>
</dbReference>
<dbReference type="PANTHER" id="PTHR16047:SF7">
    <property type="entry name" value="E3 UBIQUITIN-PROTEIN LIGASE RFWD3"/>
    <property type="match status" value="1"/>
</dbReference>
<feature type="region of interest" description="Disordered" evidence="17">
    <location>
        <begin position="68"/>
        <end position="90"/>
    </location>
</feature>
<dbReference type="GO" id="GO:0016567">
    <property type="term" value="P:protein ubiquitination"/>
    <property type="evidence" value="ECO:0007669"/>
    <property type="project" value="InterPro"/>
</dbReference>
<dbReference type="SUPFAM" id="SSF50978">
    <property type="entry name" value="WD40 repeat-like"/>
    <property type="match status" value="1"/>
</dbReference>
<dbReference type="InterPro" id="IPR037381">
    <property type="entry name" value="RFWD3"/>
</dbReference>
<gene>
    <name evidence="20" type="primary">LOC118281237</name>
</gene>
<keyword evidence="11 16" id="KW-0863">Zinc-finger</keyword>
<evidence type="ECO:0000256" key="1">
    <source>
        <dbReference type="ARBA" id="ARBA00000900"/>
    </source>
</evidence>
<keyword evidence="8" id="KW-0808">Transferase</keyword>
<dbReference type="RefSeq" id="XP_035457705.2">
    <property type="nucleotide sequence ID" value="XM_035601812.2"/>
</dbReference>
<dbReference type="GO" id="GO:0061630">
    <property type="term" value="F:ubiquitin protein ligase activity"/>
    <property type="evidence" value="ECO:0007669"/>
    <property type="project" value="UniProtKB-EC"/>
</dbReference>
<keyword evidence="12" id="KW-0833">Ubl conjugation pathway</keyword>
<dbReference type="InterPro" id="IPR013083">
    <property type="entry name" value="Znf_RING/FYVE/PHD"/>
</dbReference>
<evidence type="ECO:0000256" key="13">
    <source>
        <dbReference type="ARBA" id="ARBA00022833"/>
    </source>
</evidence>
<keyword evidence="14" id="KW-0234">DNA repair</keyword>
<dbReference type="PROSITE" id="PS50089">
    <property type="entry name" value="ZF_RING_2"/>
    <property type="match status" value="1"/>
</dbReference>
<sequence>MSSPALEDTDPPSPEPVASPTPEPVVRPPSQPSDSPWPLFDDDEDAPFIPQPTAREFNAIVTRARHSLRHHVEPSEDSNTASSVSEESNHSLPALAWNNNDQVEPEEPPAKVRKLHSPQEEIDGETCPICLDIWGNSGQHRLVALKCGHLFGAECVERWLKAQPAKDKTCPTCKSKASLKDLRFIYARKLIAADTTQITSLQKQVDILQTEKSRTELELQKTKIAHRACAAELETLKNSLLKSQSMKELISKRTWRYALEKNLEVCKDGGCRVLTYNCRTYELYVSQKSINYLFPGYGIRKVNCLDYSLGQFVHLHPKPIRDMSYSQPRDLLLSVGLDSTARIVDRGIPSATVNTGFPLWSCAWDCSNTSEFYVGGVGGIVNLYDFRNMSSCLGTIASNKDMSPVVSLCSTPYGLLSCQLNKCWLCIPRDGIWKQKAMPVEGSFMSMSYDSETQRALVSVRPSSLGTERSKLVVCKFSEGLTDKVMIDVEETFSGSARASLMSRSTFCKAPGASWVAAHSESESALFLHGLDGARTMSLPAAEPALDVCSLYLNGNSILAALSESRLRMYRAVQTSV</sequence>
<dbReference type="PANTHER" id="PTHR16047">
    <property type="entry name" value="RFWD3 PROTEIN"/>
    <property type="match status" value="1"/>
</dbReference>
<dbReference type="GO" id="GO:0016605">
    <property type="term" value="C:PML body"/>
    <property type="evidence" value="ECO:0007669"/>
    <property type="project" value="UniProtKB-SubCell"/>
</dbReference>
<dbReference type="AlphaFoldDB" id="A0A9R0ET47"/>
<feature type="region of interest" description="Disordered" evidence="17">
    <location>
        <begin position="1"/>
        <end position="55"/>
    </location>
</feature>
<dbReference type="Pfam" id="PF23419">
    <property type="entry name" value="WD40_RFWD3"/>
    <property type="match status" value="1"/>
</dbReference>
<evidence type="ECO:0000259" key="18">
    <source>
        <dbReference type="PROSITE" id="PS50089"/>
    </source>
</evidence>
<evidence type="ECO:0000256" key="4">
    <source>
        <dbReference type="ARBA" id="ARBA00004906"/>
    </source>
</evidence>
<evidence type="ECO:0000256" key="17">
    <source>
        <dbReference type="SAM" id="MobiDB-lite"/>
    </source>
</evidence>
<evidence type="ECO:0000256" key="3">
    <source>
        <dbReference type="ARBA" id="ARBA00004496"/>
    </source>
</evidence>
<feature type="compositionally biased region" description="Pro residues" evidence="17">
    <location>
        <begin position="11"/>
        <end position="31"/>
    </location>
</feature>
<dbReference type="EC" id="2.3.2.27" evidence="5"/>
<comment type="pathway">
    <text evidence="4">Protein modification; protein ubiquitination.</text>
</comment>
<evidence type="ECO:0000256" key="11">
    <source>
        <dbReference type="ARBA" id="ARBA00022771"/>
    </source>
</evidence>
<keyword evidence="13" id="KW-0862">Zinc</keyword>
<evidence type="ECO:0000256" key="5">
    <source>
        <dbReference type="ARBA" id="ARBA00012483"/>
    </source>
</evidence>
<dbReference type="InterPro" id="IPR001841">
    <property type="entry name" value="Znf_RING"/>
</dbReference>
<feature type="domain" description="RING-type" evidence="18">
    <location>
        <begin position="127"/>
        <end position="174"/>
    </location>
</feature>
<keyword evidence="7" id="KW-0853">WD repeat</keyword>
<evidence type="ECO:0000256" key="2">
    <source>
        <dbReference type="ARBA" id="ARBA00004322"/>
    </source>
</evidence>
<evidence type="ECO:0000313" key="20">
    <source>
        <dbReference type="RefSeq" id="XP_035457705.2"/>
    </source>
</evidence>
<dbReference type="OrthoDB" id="5600418at2759"/>
<dbReference type="SMART" id="SM00320">
    <property type="entry name" value="WD40"/>
    <property type="match status" value="2"/>
</dbReference>
<dbReference type="InterPro" id="IPR036322">
    <property type="entry name" value="WD40_repeat_dom_sf"/>
</dbReference>
<evidence type="ECO:0000256" key="8">
    <source>
        <dbReference type="ARBA" id="ARBA00022679"/>
    </source>
</evidence>
<feature type="region of interest" description="Disordered" evidence="17">
    <location>
        <begin position="99"/>
        <end position="118"/>
    </location>
</feature>
<dbReference type="Gene3D" id="3.30.40.10">
    <property type="entry name" value="Zinc/RING finger domain, C3HC4 (zinc finger)"/>
    <property type="match status" value="1"/>
</dbReference>
<dbReference type="Gene3D" id="2.130.10.10">
    <property type="entry name" value="YVTN repeat-like/Quinoprotein amine dehydrogenase"/>
    <property type="match status" value="1"/>
</dbReference>
<keyword evidence="9" id="KW-0677">Repeat</keyword>
<organism evidence="19 20">
    <name type="scientific">Spodoptera frugiperda</name>
    <name type="common">Fall armyworm</name>
    <dbReference type="NCBI Taxonomy" id="7108"/>
    <lineage>
        <taxon>Eukaryota</taxon>
        <taxon>Metazoa</taxon>
        <taxon>Ecdysozoa</taxon>
        <taxon>Arthropoda</taxon>
        <taxon>Hexapoda</taxon>
        <taxon>Insecta</taxon>
        <taxon>Pterygota</taxon>
        <taxon>Neoptera</taxon>
        <taxon>Endopterygota</taxon>
        <taxon>Lepidoptera</taxon>
        <taxon>Glossata</taxon>
        <taxon>Ditrysia</taxon>
        <taxon>Noctuoidea</taxon>
        <taxon>Noctuidae</taxon>
        <taxon>Amphipyrinae</taxon>
        <taxon>Spodoptera</taxon>
    </lineage>
</organism>
<evidence type="ECO:0000256" key="10">
    <source>
        <dbReference type="ARBA" id="ARBA00022763"/>
    </source>
</evidence>
<evidence type="ECO:0000256" key="12">
    <source>
        <dbReference type="ARBA" id="ARBA00022786"/>
    </source>
</evidence>
<evidence type="ECO:0000256" key="6">
    <source>
        <dbReference type="ARBA" id="ARBA00022490"/>
    </source>
</evidence>
<evidence type="ECO:0000256" key="9">
    <source>
        <dbReference type="ARBA" id="ARBA00022737"/>
    </source>
</evidence>
<evidence type="ECO:0000256" key="14">
    <source>
        <dbReference type="ARBA" id="ARBA00023204"/>
    </source>
</evidence>
<dbReference type="Proteomes" id="UP000829999">
    <property type="component" value="Chromosome 19"/>
</dbReference>
<keyword evidence="6" id="KW-0963">Cytoplasm</keyword>
<comment type="catalytic activity">
    <reaction evidence="1">
        <text>S-ubiquitinyl-[E2 ubiquitin-conjugating enzyme]-L-cysteine + [acceptor protein]-L-lysine = [E2 ubiquitin-conjugating enzyme]-L-cysteine + N(6)-ubiquitinyl-[acceptor protein]-L-lysine.</text>
        <dbReference type="EC" id="2.3.2.27"/>
    </reaction>
</comment>
<proteinExistence type="predicted"/>
<accession>A0A9R0ET47</accession>
<evidence type="ECO:0000256" key="16">
    <source>
        <dbReference type="PROSITE-ProRule" id="PRU00175"/>
    </source>
</evidence>
<evidence type="ECO:0000256" key="7">
    <source>
        <dbReference type="ARBA" id="ARBA00022574"/>
    </source>
</evidence>
<dbReference type="GO" id="GO:0005737">
    <property type="term" value="C:cytoplasm"/>
    <property type="evidence" value="ECO:0007669"/>
    <property type="project" value="UniProtKB-SubCell"/>
</dbReference>
<keyword evidence="15" id="KW-0539">Nucleus</keyword>
<dbReference type="InterPro" id="IPR001680">
    <property type="entry name" value="WD40_rpt"/>
</dbReference>
<dbReference type="InterPro" id="IPR056527">
    <property type="entry name" value="WD40_RFWD3"/>
</dbReference>
<name>A0A9R0ET47_SPOFR</name>